<dbReference type="GO" id="GO:0008934">
    <property type="term" value="F:inositol monophosphate 1-phosphatase activity"/>
    <property type="evidence" value="ECO:0007669"/>
    <property type="project" value="TreeGrafter"/>
</dbReference>
<evidence type="ECO:0000256" key="1">
    <source>
        <dbReference type="ARBA" id="ARBA00009759"/>
    </source>
</evidence>
<proteinExistence type="inferred from homology"/>
<dbReference type="SUPFAM" id="SSF56655">
    <property type="entry name" value="Carbohydrate phosphatase"/>
    <property type="match status" value="1"/>
</dbReference>
<reference evidence="4 6" key="2">
    <citation type="submission" date="2020-12" db="EMBL/GenBank/DDBJ databases">
        <title>Draft genome sequence of Halomonas pacifica strain CARE-V15.</title>
        <authorList>
            <person name="Vignesh N."/>
            <person name="Thabitha A."/>
            <person name="Saravanan R."/>
            <person name="Manigandan V."/>
        </authorList>
    </citation>
    <scope>NUCLEOTIDE SEQUENCE [LARGE SCALE GENOMIC DNA]</scope>
    <source>
        <strain evidence="4 6">CARE-V15</strain>
    </source>
</reference>
<dbReference type="InterPro" id="IPR000760">
    <property type="entry name" value="Inositol_monophosphatase-like"/>
</dbReference>
<feature type="binding site" evidence="2">
    <location>
        <position position="215"/>
    </location>
    <ligand>
        <name>Mg(2+)</name>
        <dbReference type="ChEBI" id="CHEBI:18420"/>
        <label>1</label>
        <note>catalytic</note>
    </ligand>
</feature>
<dbReference type="AlphaFoldDB" id="A0A510X407"/>
<dbReference type="Gene3D" id="3.40.190.80">
    <property type="match status" value="1"/>
</dbReference>
<evidence type="ECO:0000313" key="5">
    <source>
        <dbReference type="Proteomes" id="UP000321275"/>
    </source>
</evidence>
<evidence type="ECO:0000256" key="2">
    <source>
        <dbReference type="PIRSR" id="PIRSR600760-2"/>
    </source>
</evidence>
<gene>
    <name evidence="3" type="primary">suhB</name>
    <name evidence="3" type="ORF">HPA02_04360</name>
    <name evidence="4" type="ORF">I7V36_03270</name>
</gene>
<accession>A0A510X407</accession>
<dbReference type="RefSeq" id="WP_146801443.1">
    <property type="nucleotide sequence ID" value="NZ_BJUK01000004.1"/>
</dbReference>
<dbReference type="Proteomes" id="UP000321275">
    <property type="component" value="Unassembled WGS sequence"/>
</dbReference>
<dbReference type="EMBL" id="JAEDAF010000002">
    <property type="protein sequence ID" value="MBH8579105.1"/>
    <property type="molecule type" value="Genomic_DNA"/>
</dbReference>
<dbReference type="GO" id="GO:0046872">
    <property type="term" value="F:metal ion binding"/>
    <property type="evidence" value="ECO:0007669"/>
    <property type="project" value="UniProtKB-KW"/>
</dbReference>
<dbReference type="GO" id="GO:0007165">
    <property type="term" value="P:signal transduction"/>
    <property type="evidence" value="ECO:0007669"/>
    <property type="project" value="TreeGrafter"/>
</dbReference>
<organism evidence="3 5">
    <name type="scientific">Bisbaumannia pacifica</name>
    <dbReference type="NCBI Taxonomy" id="77098"/>
    <lineage>
        <taxon>Bacteria</taxon>
        <taxon>Pseudomonadati</taxon>
        <taxon>Pseudomonadota</taxon>
        <taxon>Gammaproteobacteria</taxon>
        <taxon>Oceanospirillales</taxon>
        <taxon>Halomonadaceae</taxon>
        <taxon>Bisbaumannia</taxon>
    </lineage>
</organism>
<keyword evidence="2" id="KW-0479">Metal-binding</keyword>
<comment type="similarity">
    <text evidence="1">Belongs to the inositol monophosphatase superfamily.</text>
</comment>
<dbReference type="Pfam" id="PF00459">
    <property type="entry name" value="Inositol_P"/>
    <property type="match status" value="1"/>
</dbReference>
<dbReference type="Proteomes" id="UP000651738">
    <property type="component" value="Unassembled WGS sequence"/>
</dbReference>
<evidence type="ECO:0000313" key="6">
    <source>
        <dbReference type="Proteomes" id="UP000651738"/>
    </source>
</evidence>
<dbReference type="PANTHER" id="PTHR20854:SF4">
    <property type="entry name" value="INOSITOL-1-MONOPHOSPHATASE-RELATED"/>
    <property type="match status" value="1"/>
</dbReference>
<keyword evidence="2" id="KW-0460">Magnesium</keyword>
<dbReference type="PANTHER" id="PTHR20854">
    <property type="entry name" value="INOSITOL MONOPHOSPHATASE"/>
    <property type="match status" value="1"/>
</dbReference>
<comment type="caution">
    <text evidence="3">The sequence shown here is derived from an EMBL/GenBank/DDBJ whole genome shotgun (WGS) entry which is preliminary data.</text>
</comment>
<name>A0A510X407_9GAMM</name>
<evidence type="ECO:0000313" key="3">
    <source>
        <dbReference type="EMBL" id="GEK46153.1"/>
    </source>
</evidence>
<dbReference type="OrthoDB" id="9785695at2"/>
<keyword evidence="5" id="KW-1185">Reference proteome</keyword>
<reference evidence="3 5" key="1">
    <citation type="submission" date="2019-07" db="EMBL/GenBank/DDBJ databases">
        <title>Whole genome shotgun sequence of Halomonas pacifica NBRC 102220.</title>
        <authorList>
            <person name="Hosoyama A."/>
            <person name="Uohara A."/>
            <person name="Ohji S."/>
            <person name="Ichikawa N."/>
        </authorList>
    </citation>
    <scope>NUCLEOTIDE SEQUENCE [LARGE SCALE GENOMIC DNA]</scope>
    <source>
        <strain evidence="3 5">NBRC 102220</strain>
    </source>
</reference>
<comment type="cofactor">
    <cofactor evidence="2">
        <name>Mg(2+)</name>
        <dbReference type="ChEBI" id="CHEBI:18420"/>
    </cofactor>
</comment>
<dbReference type="EMBL" id="BJUK01000004">
    <property type="protein sequence ID" value="GEK46153.1"/>
    <property type="molecule type" value="Genomic_DNA"/>
</dbReference>
<dbReference type="Gene3D" id="3.30.540.10">
    <property type="entry name" value="Fructose-1,6-Bisphosphatase, subunit A, domain 1"/>
    <property type="match status" value="1"/>
</dbReference>
<evidence type="ECO:0000313" key="4">
    <source>
        <dbReference type="EMBL" id="MBH8579105.1"/>
    </source>
</evidence>
<dbReference type="GO" id="GO:0006020">
    <property type="term" value="P:inositol metabolic process"/>
    <property type="evidence" value="ECO:0007669"/>
    <property type="project" value="TreeGrafter"/>
</dbReference>
<sequence>MHPMVQFGLRAARSAAEQFLRIRERIENAHEEHNLDRLLEDTARNAETLITRQLARGYPEHGVAGRYTPHREGQGEGRDYHWQIEPFHGYSNLGVAGRGFAISLVCLHKGRPEHAVIICPFSDDEYLASRGRGAQHNGKRIRVPKASAIEGGRLALGLPELWQRTRHFPAYLTLAQRLGPQVEVQLATGSGLLDMAELAAGRVDMVFVLGLEEQDKLVGSLLLKEAGALIGSLDGAPSVPAEGQLMAANPRLFKALMQQLKPHF</sequence>
<dbReference type="PRINTS" id="PR00377">
    <property type="entry name" value="IMPHPHTASES"/>
</dbReference>
<protein>
    <submittedName>
        <fullName evidence="3">Inositol monophosphatase</fullName>
    </submittedName>
</protein>